<name>A0A1V1P1D5_9BACT</name>
<dbReference type="AlphaFoldDB" id="A0A1V1P1D5"/>
<organism evidence="1 2">
    <name type="scientific">Candidatus Magnetoglobus multicellularis str. Araruama</name>
    <dbReference type="NCBI Taxonomy" id="890399"/>
    <lineage>
        <taxon>Bacteria</taxon>
        <taxon>Pseudomonadati</taxon>
        <taxon>Thermodesulfobacteriota</taxon>
        <taxon>Desulfobacteria</taxon>
        <taxon>Desulfobacterales</taxon>
        <taxon>Desulfobacteraceae</taxon>
        <taxon>Candidatus Magnetoglobus</taxon>
    </lineage>
</organism>
<dbReference type="EMBL" id="ATBP01000864">
    <property type="protein sequence ID" value="ETR68677.1"/>
    <property type="molecule type" value="Genomic_DNA"/>
</dbReference>
<gene>
    <name evidence="1" type="ORF">OMM_10272</name>
</gene>
<evidence type="ECO:0000313" key="2">
    <source>
        <dbReference type="Proteomes" id="UP000189670"/>
    </source>
</evidence>
<protein>
    <submittedName>
        <fullName evidence="1">Uncharacterized protein</fullName>
    </submittedName>
</protein>
<evidence type="ECO:0000313" key="1">
    <source>
        <dbReference type="EMBL" id="ETR68677.1"/>
    </source>
</evidence>
<feature type="non-terminal residue" evidence="1">
    <location>
        <position position="265"/>
    </location>
</feature>
<accession>A0A1V1P1D5</accession>
<comment type="caution">
    <text evidence="1">The sequence shown here is derived from an EMBL/GenBank/DDBJ whole genome shotgun (WGS) entry which is preliminary data.</text>
</comment>
<proteinExistence type="predicted"/>
<sequence length="265" mass="29452">MNWIIPITDEVIISQNEQKNIIEQLIETVNNSSAVALVENVSQALDSATQIIRDTTDDIVALKESFLDPITQLNNSIFNLSNAIQRGINLTLTDTLIDIQSLAGQIQQLLQTPGLVVTSLENQLNAYDNFINGNTELTPEEVSIEGKNQAQTQEISMLSALSGICLATINAEITTRSQAINAIDNITELFDTITNTLDSSQEAFENEDIDKQYFSQSSSYQDCARLVSATLEFLNNKLFELKIEKRFTLEKPRVPLDVTITEYGD</sequence>
<dbReference type="Proteomes" id="UP000189670">
    <property type="component" value="Unassembled WGS sequence"/>
</dbReference>
<reference evidence="2" key="1">
    <citation type="submission" date="2012-11" db="EMBL/GenBank/DDBJ databases">
        <authorList>
            <person name="Lucero-Rivera Y.E."/>
            <person name="Tovar-Ramirez D."/>
        </authorList>
    </citation>
    <scope>NUCLEOTIDE SEQUENCE [LARGE SCALE GENOMIC DNA]</scope>
    <source>
        <strain evidence="2">Araruama</strain>
    </source>
</reference>